<evidence type="ECO:0000256" key="7">
    <source>
        <dbReference type="ARBA" id="ARBA00022722"/>
    </source>
</evidence>
<evidence type="ECO:0000256" key="8">
    <source>
        <dbReference type="ARBA" id="ARBA00022723"/>
    </source>
</evidence>
<keyword evidence="10 12" id="KW-0378">Hydrolase</keyword>
<feature type="binding site" evidence="12">
    <location>
        <position position="79"/>
    </location>
    <ligand>
        <name>a divalent metal cation</name>
        <dbReference type="ChEBI" id="CHEBI:60240"/>
    </ligand>
</feature>
<gene>
    <name evidence="15" type="ordered locus">Theam_0945</name>
</gene>
<evidence type="ECO:0000256" key="2">
    <source>
        <dbReference type="ARBA" id="ARBA00001946"/>
    </source>
</evidence>
<dbReference type="PDB" id="4PY5">
    <property type="method" value="X-ray"/>
    <property type="resolution" value="2.10 A"/>
    <property type="chains" value="A=1-270"/>
</dbReference>
<feature type="binding site" evidence="12">
    <location>
        <position position="180"/>
    </location>
    <ligand>
        <name>a divalent metal cation</name>
        <dbReference type="ChEBI" id="CHEBI:60240"/>
    </ligand>
</feature>
<evidence type="ECO:0000313" key="16">
    <source>
        <dbReference type="Proteomes" id="UP000006362"/>
    </source>
</evidence>
<dbReference type="GO" id="GO:0003723">
    <property type="term" value="F:RNA binding"/>
    <property type="evidence" value="ECO:0007669"/>
    <property type="project" value="UniProtKB-UniRule"/>
</dbReference>
<keyword evidence="16" id="KW-1185">Reference proteome</keyword>
<dbReference type="AlphaFoldDB" id="E8T217"/>
<dbReference type="SUPFAM" id="SSF53098">
    <property type="entry name" value="Ribonuclease H-like"/>
    <property type="match status" value="1"/>
</dbReference>
<comment type="cofactor">
    <cofactor evidence="12">
        <name>Mn(2+)</name>
        <dbReference type="ChEBI" id="CHEBI:29035"/>
    </cofactor>
    <cofactor evidence="12">
        <name>Mg(2+)</name>
        <dbReference type="ChEBI" id="CHEBI:18420"/>
    </cofactor>
    <text evidence="12">Manganese or magnesium. Binds 1 divalent metal ion per monomer in the absence of substrate. May bind a second metal ion after substrate binding.</text>
</comment>
<dbReference type="CDD" id="cd06590">
    <property type="entry name" value="RNase_HII_bacteria_HIII_like"/>
    <property type="match status" value="1"/>
</dbReference>
<evidence type="ECO:0000256" key="6">
    <source>
        <dbReference type="ARBA" id="ARBA00022490"/>
    </source>
</evidence>
<dbReference type="eggNOG" id="COG1039">
    <property type="taxonomic scope" value="Bacteria"/>
</dbReference>
<evidence type="ECO:0007829" key="17">
    <source>
        <dbReference type="PDB" id="4PY5"/>
    </source>
</evidence>
<evidence type="ECO:0000256" key="1">
    <source>
        <dbReference type="ARBA" id="ARBA00000077"/>
    </source>
</evidence>
<evidence type="ECO:0000313" key="15">
    <source>
        <dbReference type="EMBL" id="ADU96912.1"/>
    </source>
</evidence>
<keyword evidence="7 12" id="KW-0540">Nuclease</keyword>
<reference evidence="15" key="1">
    <citation type="submission" date="2011-01" db="EMBL/GenBank/DDBJ databases">
        <title>Complete sequence of chromosome of Thermovibrio ammonificans HB-1.</title>
        <authorList>
            <consortium name="US DOE Joint Genome Institute"/>
            <person name="Lucas S."/>
            <person name="Copeland A."/>
            <person name="Lapidus A."/>
            <person name="Cheng J.-F."/>
            <person name="Goodwin L."/>
            <person name="Pitluck S."/>
            <person name="Davenport K."/>
            <person name="Detter J.C."/>
            <person name="Han C."/>
            <person name="Tapia R."/>
            <person name="Land M."/>
            <person name="Hauser L."/>
            <person name="Kyrpides N."/>
            <person name="Ivanova N."/>
            <person name="Ovchinnikova G."/>
            <person name="Vetriani C."/>
            <person name="Woyke T."/>
        </authorList>
    </citation>
    <scope>NUCLEOTIDE SEQUENCE [LARGE SCALE GENOMIC DNA]</scope>
    <source>
        <strain evidence="15">HB-1</strain>
    </source>
</reference>
<dbReference type="GO" id="GO:0032299">
    <property type="term" value="C:ribonuclease H2 complex"/>
    <property type="evidence" value="ECO:0007669"/>
    <property type="project" value="TreeGrafter"/>
</dbReference>
<sequence length="270" mass="30155">MKLSSSEKEKLLKKLKALGAKEEKPPEHAQYRLRLNDAILTVYKSGSVVYGGKGREKLKELVAETVLSDTELPRIGCDEAGKGEFVGPLVVACIVADEKCLKRLIELGVKDSKKLSNEKVEELASEITETCHGKVKLLIPEKYNRAYSKFKNINRLLEAVYREIVSDLCEKFSPKVVVVDKFSNRAEEVLKDVVKGARLEVRPKAEDDLAVAAASIVAKAVRLKTMKELEKRFKVKLPEGNTGLAELLKKTPKELHEKLFKLHFSVGGKK</sequence>
<dbReference type="PDBsum" id="4PY5"/>
<comment type="similarity">
    <text evidence="5">Belongs to the RNase HII family. RnhC subfamily.</text>
</comment>
<dbReference type="GO" id="GO:0004523">
    <property type="term" value="F:RNA-DNA hybrid ribonuclease activity"/>
    <property type="evidence" value="ECO:0007669"/>
    <property type="project" value="UniProtKB-UniRule"/>
</dbReference>
<dbReference type="GO" id="GO:0046872">
    <property type="term" value="F:metal ion binding"/>
    <property type="evidence" value="ECO:0007669"/>
    <property type="project" value="UniProtKB-KW"/>
</dbReference>
<dbReference type="BRENDA" id="3.1.26.4">
    <property type="organism ID" value="13848"/>
</dbReference>
<keyword evidence="17" id="KW-0002">3D-structure</keyword>
<dbReference type="Pfam" id="PF01351">
    <property type="entry name" value="RNase_HII"/>
    <property type="match status" value="1"/>
</dbReference>
<keyword evidence="6" id="KW-0963">Cytoplasm</keyword>
<dbReference type="InterPro" id="IPR012295">
    <property type="entry name" value="TBP_dom_sf"/>
</dbReference>
<evidence type="ECO:0000256" key="5">
    <source>
        <dbReference type="ARBA" id="ARBA00008378"/>
    </source>
</evidence>
<dbReference type="KEGG" id="tam:Theam_0945"/>
<dbReference type="InterPro" id="IPR012337">
    <property type="entry name" value="RNaseH-like_sf"/>
</dbReference>
<dbReference type="NCBIfam" id="TIGR00716">
    <property type="entry name" value="rnhC"/>
    <property type="match status" value="1"/>
</dbReference>
<feature type="domain" description="RNase H type-2" evidence="14">
    <location>
        <begin position="72"/>
        <end position="270"/>
    </location>
</feature>
<name>E8T217_THEA1</name>
<evidence type="ECO:0000256" key="13">
    <source>
        <dbReference type="RuleBase" id="RU003515"/>
    </source>
</evidence>
<dbReference type="Proteomes" id="UP000006362">
    <property type="component" value="Chromosome"/>
</dbReference>
<comment type="function">
    <text evidence="3 13">Endonuclease that specifically degrades the RNA of RNA-DNA hybrids.</text>
</comment>
<dbReference type="PANTHER" id="PTHR10954:SF23">
    <property type="entry name" value="RIBONUCLEASE"/>
    <property type="match status" value="1"/>
</dbReference>
<dbReference type="EvolutionaryTrace" id="E8T217"/>
<feature type="binding site" evidence="12">
    <location>
        <position position="78"/>
    </location>
    <ligand>
        <name>a divalent metal cation</name>
        <dbReference type="ChEBI" id="CHEBI:60240"/>
    </ligand>
</feature>
<evidence type="ECO:0000259" key="14">
    <source>
        <dbReference type="PROSITE" id="PS51975"/>
    </source>
</evidence>
<dbReference type="SMR" id="E8T217"/>
<feature type="binding site" evidence="17">
    <location>
        <position position="79"/>
    </location>
    <ligand>
        <name>Mg(2+)</name>
        <dbReference type="ChEBI" id="CHEBI:18420"/>
    </ligand>
</feature>
<evidence type="ECO:0000256" key="9">
    <source>
        <dbReference type="ARBA" id="ARBA00022759"/>
    </source>
</evidence>
<dbReference type="Gene3D" id="3.30.420.10">
    <property type="entry name" value="Ribonuclease H-like superfamily/Ribonuclease H"/>
    <property type="match status" value="1"/>
</dbReference>
<dbReference type="EC" id="3.1.26.4" evidence="13"/>
<dbReference type="Gene3D" id="3.30.310.10">
    <property type="entry name" value="TATA-Binding Protein"/>
    <property type="match status" value="1"/>
</dbReference>
<evidence type="ECO:0000256" key="11">
    <source>
        <dbReference type="ARBA" id="ARBA00022842"/>
    </source>
</evidence>
<dbReference type="InterPro" id="IPR001352">
    <property type="entry name" value="RNase_HII/HIII"/>
</dbReference>
<dbReference type="EMBL" id="CP002444">
    <property type="protein sequence ID" value="ADU96912.1"/>
    <property type="molecule type" value="Genomic_DNA"/>
</dbReference>
<comment type="subcellular location">
    <subcellularLocation>
        <location evidence="4">Cytoplasm</location>
    </subcellularLocation>
</comment>
<keyword evidence="8 12" id="KW-0479">Metal-binding</keyword>
<protein>
    <recommendedName>
        <fullName evidence="13">Ribonuclease</fullName>
        <ecNumber evidence="13">3.1.26.4</ecNumber>
    </recommendedName>
</protein>
<keyword evidence="11" id="KW-0460">Magnesium</keyword>
<keyword evidence="9 12" id="KW-0255">Endonuclease</keyword>
<dbReference type="GO" id="GO:0006298">
    <property type="term" value="P:mismatch repair"/>
    <property type="evidence" value="ECO:0007669"/>
    <property type="project" value="TreeGrafter"/>
</dbReference>
<comment type="catalytic activity">
    <reaction evidence="1 12 13">
        <text>Endonucleolytic cleavage to 5'-phosphomonoester.</text>
        <dbReference type="EC" id="3.1.26.4"/>
    </reaction>
</comment>
<proteinExistence type="evidence at protein level"/>
<evidence type="ECO:0000256" key="10">
    <source>
        <dbReference type="ARBA" id="ARBA00022801"/>
    </source>
</evidence>
<organism evidence="15 16">
    <name type="scientific">Thermovibrio ammonificans (strain DSM 15698 / JCM 12110 / HB-1)</name>
    <dbReference type="NCBI Taxonomy" id="648996"/>
    <lineage>
        <taxon>Bacteria</taxon>
        <taxon>Pseudomonadati</taxon>
        <taxon>Aquificota</taxon>
        <taxon>Aquificia</taxon>
        <taxon>Desulfurobacteriales</taxon>
        <taxon>Desulfurobacteriaceae</taxon>
        <taxon>Thermovibrio</taxon>
    </lineage>
</organism>
<comment type="cofactor">
    <cofactor evidence="2">
        <name>Mg(2+)</name>
        <dbReference type="ChEBI" id="CHEBI:18420"/>
    </cofactor>
</comment>
<evidence type="ECO:0000256" key="3">
    <source>
        <dbReference type="ARBA" id="ARBA00004065"/>
    </source>
</evidence>
<dbReference type="RefSeq" id="WP_013537698.1">
    <property type="nucleotide sequence ID" value="NC_014926.1"/>
</dbReference>
<feature type="disulfide bond" evidence="17">
    <location>
        <begin position="100"/>
        <end position="131"/>
    </location>
</feature>
<dbReference type="PANTHER" id="PTHR10954">
    <property type="entry name" value="RIBONUCLEASE H2 SUBUNIT A"/>
    <property type="match status" value="1"/>
</dbReference>
<dbReference type="InterPro" id="IPR004641">
    <property type="entry name" value="RNase_HIII"/>
</dbReference>
<dbReference type="InterPro" id="IPR036397">
    <property type="entry name" value="RNaseH_sf"/>
</dbReference>
<dbReference type="GO" id="GO:0043137">
    <property type="term" value="P:DNA replication, removal of RNA primer"/>
    <property type="evidence" value="ECO:0007669"/>
    <property type="project" value="TreeGrafter"/>
</dbReference>
<evidence type="ECO:0000256" key="4">
    <source>
        <dbReference type="ARBA" id="ARBA00004496"/>
    </source>
</evidence>
<dbReference type="GO" id="GO:0005737">
    <property type="term" value="C:cytoplasm"/>
    <property type="evidence" value="ECO:0007669"/>
    <property type="project" value="UniProtKB-SubCell"/>
</dbReference>
<dbReference type="PROSITE" id="PS51975">
    <property type="entry name" value="RNASE_H_2"/>
    <property type="match status" value="1"/>
</dbReference>
<dbReference type="HOGENOM" id="CLU_059546_3_0_0"/>
<dbReference type="InterPro" id="IPR024567">
    <property type="entry name" value="RNase_HII/HIII_dom"/>
</dbReference>
<accession>E8T217</accession>
<evidence type="ECO:0000256" key="12">
    <source>
        <dbReference type="PROSITE-ProRule" id="PRU01319"/>
    </source>
</evidence>
<dbReference type="STRING" id="648996.Theam_0945"/>
<reference evidence="17" key="2">
    <citation type="journal article" date="2014" name="Nucleic Acids Res.">
        <title>Crystal structure of RNase H3-substrate complex reveals parallel evolution of RNA/DNA hybrid recognition.</title>
        <authorList>
            <person name="Figiel M."/>
            <person name="Nowotny M."/>
        </authorList>
    </citation>
    <scope>X-RAY CRYSTALLOGRAPHY (2.10 ANGSTROMS) IN COMPLEX WITH MG(2+)</scope>
    <scope>DISULFIDE BONDS</scope>
</reference>